<sequence>MIRPPEYVLGIQPYVPGKPIEELERELGISNSIKLASNENPVGPSPAAIRAIKESFADINRYPDGSGFYLKRALAEKLDVSDEEIILGNGSNELLDLAAKTFLKDGDEAVMATPSFVVYFMAVQSVGGKSIQVPLKNYTHDLSAMAVSITSATRMVFIANPNNPTGTINKKDEFESLMEKVPDNVLVVMDEAYYEYVSDHDYADSMKYLRSEKNILILRTFSKIYGLAGLRVGYGIAKKEILADMNRLRAPFNTSTIAQKAALAALSDDAHVSRSREVNSAGKEYLYRELSALGISFVPTEANFLYIPVEGSVALYERLLKMGVIIRPMGPSAVRVTIGLPEENRRFIEALKQ</sequence>
<evidence type="ECO:0000256" key="3">
    <source>
        <dbReference type="ARBA" id="ARBA00007970"/>
    </source>
</evidence>
<dbReference type="InterPro" id="IPR015421">
    <property type="entry name" value="PyrdxlP-dep_Trfase_major"/>
</dbReference>
<comment type="catalytic activity">
    <reaction evidence="8 9">
        <text>L-histidinol phosphate + 2-oxoglutarate = 3-(imidazol-4-yl)-2-oxopropyl phosphate + L-glutamate</text>
        <dbReference type="Rhea" id="RHEA:23744"/>
        <dbReference type="ChEBI" id="CHEBI:16810"/>
        <dbReference type="ChEBI" id="CHEBI:29985"/>
        <dbReference type="ChEBI" id="CHEBI:57766"/>
        <dbReference type="ChEBI" id="CHEBI:57980"/>
        <dbReference type="EC" id="2.6.1.9"/>
    </reaction>
</comment>
<dbReference type="PANTHER" id="PTHR43643">
    <property type="entry name" value="HISTIDINOL-PHOSPHATE AMINOTRANSFERASE 2"/>
    <property type="match status" value="1"/>
</dbReference>
<evidence type="ECO:0000256" key="4">
    <source>
        <dbReference type="ARBA" id="ARBA00011738"/>
    </source>
</evidence>
<dbReference type="InterPro" id="IPR015424">
    <property type="entry name" value="PyrdxlP-dep_Trfase"/>
</dbReference>
<keyword evidence="7 9" id="KW-0663">Pyridoxal phosphate</keyword>
<dbReference type="GO" id="GO:0004400">
    <property type="term" value="F:histidinol-phosphate transaminase activity"/>
    <property type="evidence" value="ECO:0007669"/>
    <property type="project" value="UniProtKB-UniRule"/>
</dbReference>
<evidence type="ECO:0000256" key="7">
    <source>
        <dbReference type="ARBA" id="ARBA00022898"/>
    </source>
</evidence>
<dbReference type="InterPro" id="IPR015422">
    <property type="entry name" value="PyrdxlP-dep_Trfase_small"/>
</dbReference>
<dbReference type="EC" id="2.6.1.9" evidence="9"/>
<evidence type="ECO:0000259" key="10">
    <source>
        <dbReference type="Pfam" id="PF00155"/>
    </source>
</evidence>
<keyword evidence="6 9" id="KW-0808">Transferase</keyword>
<evidence type="ECO:0000256" key="8">
    <source>
        <dbReference type="ARBA" id="ARBA00047481"/>
    </source>
</evidence>
<proteinExistence type="inferred from homology"/>
<protein>
    <recommendedName>
        <fullName evidence="9">Histidinol-phosphate aminotransferase</fullName>
        <ecNumber evidence="9">2.6.1.9</ecNumber>
    </recommendedName>
    <alternativeName>
        <fullName evidence="9">Imidazole acetol-phosphate transaminase</fullName>
    </alternativeName>
</protein>
<dbReference type="OrthoDB" id="9813612at2"/>
<keyword evidence="9" id="KW-0368">Histidine biosynthesis</keyword>
<feature type="modified residue" description="N6-(pyridoxal phosphate)lysine" evidence="9">
    <location>
        <position position="223"/>
    </location>
</feature>
<dbReference type="SUPFAM" id="SSF53383">
    <property type="entry name" value="PLP-dependent transferases"/>
    <property type="match status" value="1"/>
</dbReference>
<evidence type="ECO:0000256" key="1">
    <source>
        <dbReference type="ARBA" id="ARBA00001933"/>
    </source>
</evidence>
<comment type="similarity">
    <text evidence="3 9">Belongs to the class-II pyridoxal-phosphate-dependent aminotransferase family. Histidinol-phosphate aminotransferase subfamily.</text>
</comment>
<feature type="domain" description="Aminotransferase class I/classII large" evidence="10">
    <location>
        <begin position="32"/>
        <end position="351"/>
    </location>
</feature>
<dbReference type="Gene3D" id="3.40.640.10">
    <property type="entry name" value="Type I PLP-dependent aspartate aminotransferase-like (Major domain)"/>
    <property type="match status" value="1"/>
</dbReference>
<dbReference type="Proteomes" id="UP000245125">
    <property type="component" value="Unassembled WGS sequence"/>
</dbReference>
<evidence type="ECO:0000313" key="12">
    <source>
        <dbReference type="Proteomes" id="UP000245125"/>
    </source>
</evidence>
<comment type="pathway">
    <text evidence="2 9">Amino-acid biosynthesis; L-histidine biosynthesis; L-histidine from 5-phospho-alpha-D-ribose 1-diphosphate: step 7/9.</text>
</comment>
<dbReference type="EMBL" id="OUUY01000131">
    <property type="protein sequence ID" value="SPQ01956.1"/>
    <property type="molecule type" value="Genomic_DNA"/>
</dbReference>
<evidence type="ECO:0000256" key="6">
    <source>
        <dbReference type="ARBA" id="ARBA00022679"/>
    </source>
</evidence>
<dbReference type="UniPathway" id="UPA00031">
    <property type="reaction ID" value="UER00012"/>
</dbReference>
<gene>
    <name evidence="9 11" type="primary">hisC</name>
    <name evidence="11" type="ORF">NBG4_800009</name>
</gene>
<evidence type="ECO:0000256" key="9">
    <source>
        <dbReference type="HAMAP-Rule" id="MF_01023"/>
    </source>
</evidence>
<dbReference type="AlphaFoldDB" id="A0A2U3QKL8"/>
<dbReference type="InterPro" id="IPR005861">
    <property type="entry name" value="HisP_aminotrans"/>
</dbReference>
<accession>A0A2U3QKL8</accession>
<dbReference type="PANTHER" id="PTHR43643:SF3">
    <property type="entry name" value="HISTIDINOL-PHOSPHATE AMINOTRANSFERASE"/>
    <property type="match status" value="1"/>
</dbReference>
<dbReference type="GO" id="GO:0000105">
    <property type="term" value="P:L-histidine biosynthetic process"/>
    <property type="evidence" value="ECO:0007669"/>
    <property type="project" value="UniProtKB-UniRule"/>
</dbReference>
<comment type="cofactor">
    <cofactor evidence="1 9">
        <name>pyridoxal 5'-phosphate</name>
        <dbReference type="ChEBI" id="CHEBI:597326"/>
    </cofactor>
</comment>
<dbReference type="Pfam" id="PF00155">
    <property type="entry name" value="Aminotran_1_2"/>
    <property type="match status" value="1"/>
</dbReference>
<dbReference type="HAMAP" id="MF_01023">
    <property type="entry name" value="HisC_aminotrans_2"/>
    <property type="match status" value="1"/>
</dbReference>
<dbReference type="NCBIfam" id="TIGR01141">
    <property type="entry name" value="hisC"/>
    <property type="match status" value="1"/>
</dbReference>
<evidence type="ECO:0000256" key="2">
    <source>
        <dbReference type="ARBA" id="ARBA00005011"/>
    </source>
</evidence>
<organism evidence="11 12">
    <name type="scientific">Candidatus Sulfobium mesophilum</name>
    <dbReference type="NCBI Taxonomy" id="2016548"/>
    <lineage>
        <taxon>Bacteria</taxon>
        <taxon>Pseudomonadati</taxon>
        <taxon>Nitrospirota</taxon>
        <taxon>Nitrospiria</taxon>
        <taxon>Nitrospirales</taxon>
        <taxon>Nitrospiraceae</taxon>
        <taxon>Candidatus Sulfobium</taxon>
    </lineage>
</organism>
<dbReference type="InterPro" id="IPR004839">
    <property type="entry name" value="Aminotransferase_I/II_large"/>
</dbReference>
<evidence type="ECO:0000313" key="11">
    <source>
        <dbReference type="EMBL" id="SPQ01956.1"/>
    </source>
</evidence>
<dbReference type="InterPro" id="IPR050106">
    <property type="entry name" value="HistidinolP_aminotransfase"/>
</dbReference>
<keyword evidence="5 9" id="KW-0032">Aminotransferase</keyword>
<keyword evidence="12" id="KW-1185">Reference proteome</keyword>
<reference evidence="12" key="1">
    <citation type="submission" date="2018-03" db="EMBL/GenBank/DDBJ databases">
        <authorList>
            <person name="Zecchin S."/>
        </authorList>
    </citation>
    <scope>NUCLEOTIDE SEQUENCE [LARGE SCALE GENOMIC DNA]</scope>
</reference>
<keyword evidence="9" id="KW-0028">Amino-acid biosynthesis</keyword>
<dbReference type="CDD" id="cd00609">
    <property type="entry name" value="AAT_like"/>
    <property type="match status" value="1"/>
</dbReference>
<comment type="subunit">
    <text evidence="4 9">Homodimer.</text>
</comment>
<name>A0A2U3QKL8_9BACT</name>
<dbReference type="GO" id="GO:0030170">
    <property type="term" value="F:pyridoxal phosphate binding"/>
    <property type="evidence" value="ECO:0007669"/>
    <property type="project" value="InterPro"/>
</dbReference>
<evidence type="ECO:0000256" key="5">
    <source>
        <dbReference type="ARBA" id="ARBA00022576"/>
    </source>
</evidence>
<dbReference type="Gene3D" id="3.90.1150.10">
    <property type="entry name" value="Aspartate Aminotransferase, domain 1"/>
    <property type="match status" value="1"/>
</dbReference>